<dbReference type="EMBL" id="CP101740">
    <property type="protein sequence ID" value="UUL81437.1"/>
    <property type="molecule type" value="Genomic_DNA"/>
</dbReference>
<keyword evidence="2" id="KW-1185">Reference proteome</keyword>
<accession>A0ABY5L6A8</accession>
<gene>
    <name evidence="1" type="ORF">NMP03_09440</name>
</gene>
<organism evidence="1 2">
    <name type="scientific">Sphingomonas qomolangmaensis</name>
    <dbReference type="NCBI Taxonomy" id="2918765"/>
    <lineage>
        <taxon>Bacteria</taxon>
        <taxon>Pseudomonadati</taxon>
        <taxon>Pseudomonadota</taxon>
        <taxon>Alphaproteobacteria</taxon>
        <taxon>Sphingomonadales</taxon>
        <taxon>Sphingomonadaceae</taxon>
        <taxon>Sphingomonas</taxon>
    </lineage>
</organism>
<dbReference type="Proteomes" id="UP001058533">
    <property type="component" value="Chromosome"/>
</dbReference>
<evidence type="ECO:0000313" key="1">
    <source>
        <dbReference type="EMBL" id="UUL81437.1"/>
    </source>
</evidence>
<evidence type="ECO:0000313" key="2">
    <source>
        <dbReference type="Proteomes" id="UP001058533"/>
    </source>
</evidence>
<dbReference type="RefSeq" id="WP_256505116.1">
    <property type="nucleotide sequence ID" value="NZ_CP101740.1"/>
</dbReference>
<evidence type="ECO:0008006" key="3">
    <source>
        <dbReference type="Google" id="ProtNLM"/>
    </source>
</evidence>
<reference evidence="1" key="1">
    <citation type="submission" date="2022-07" db="EMBL/GenBank/DDBJ databases">
        <title>Sphingomonas sp. nov., a novel bacterium isolated from the north slope of the Mount Everest.</title>
        <authorList>
            <person name="Cui X."/>
            <person name="Liu Y."/>
        </authorList>
    </citation>
    <scope>NUCLEOTIDE SEQUENCE</scope>
    <source>
        <strain evidence="1">S5-59</strain>
    </source>
</reference>
<protein>
    <recommendedName>
        <fullName evidence="3">Spore coat protein U domain-containing protein</fullName>
    </recommendedName>
</protein>
<proteinExistence type="predicted"/>
<name>A0ABY5L6A8_9SPHN</name>
<sequence length="309" mass="32953">MILDRFAAFWCAAGTITFSPGMAVAQDLPDDAECRLEMRVENDVEWRGLYGRGYEVFDQGDEFEVVPITIRHEGAGCRYFITASWLTTGGENFLAGPQDRLRFDLLRDPNGPSVLSPDFAGNQLSRIAGAFRTGASAVSIPLYVSVPAGQFVRGGSYQGQAVIRLFRDDNGPELADEGSVGIAVPVASVLKVESPDAGPGVKDLTVDLGDLTQGSRHTVTFAIRSNANVTARFESANNGALKHSAGAPPIKYDVALAGVPVDLTGTGWQSLAVFGQNEMSVPLDFVVGPQQHAGAGYYSDMVTVTFRAD</sequence>